<dbReference type="EMBL" id="GBRH01238773">
    <property type="protein sequence ID" value="JAD59122.1"/>
    <property type="molecule type" value="Transcribed_RNA"/>
</dbReference>
<proteinExistence type="predicted"/>
<reference evidence="1" key="1">
    <citation type="submission" date="2014-09" db="EMBL/GenBank/DDBJ databases">
        <authorList>
            <person name="Magalhaes I.L.F."/>
            <person name="Oliveira U."/>
            <person name="Santos F.R."/>
            <person name="Vidigal T.H.D.A."/>
            <person name="Brescovit A.D."/>
            <person name="Santos A.J."/>
        </authorList>
    </citation>
    <scope>NUCLEOTIDE SEQUENCE</scope>
    <source>
        <tissue evidence="1">Shoot tissue taken approximately 20 cm above the soil surface</tissue>
    </source>
</reference>
<organism evidence="1">
    <name type="scientific">Arundo donax</name>
    <name type="common">Giant reed</name>
    <name type="synonym">Donax arundinaceus</name>
    <dbReference type="NCBI Taxonomy" id="35708"/>
    <lineage>
        <taxon>Eukaryota</taxon>
        <taxon>Viridiplantae</taxon>
        <taxon>Streptophyta</taxon>
        <taxon>Embryophyta</taxon>
        <taxon>Tracheophyta</taxon>
        <taxon>Spermatophyta</taxon>
        <taxon>Magnoliopsida</taxon>
        <taxon>Liliopsida</taxon>
        <taxon>Poales</taxon>
        <taxon>Poaceae</taxon>
        <taxon>PACMAD clade</taxon>
        <taxon>Arundinoideae</taxon>
        <taxon>Arundineae</taxon>
        <taxon>Arundo</taxon>
    </lineage>
</organism>
<accession>A0A0A9BIP6</accession>
<evidence type="ECO:0000313" key="1">
    <source>
        <dbReference type="EMBL" id="JAD59122.1"/>
    </source>
</evidence>
<dbReference type="AlphaFoldDB" id="A0A0A9BIP6"/>
<sequence>MELTPLGRFNSDYVFLH</sequence>
<reference evidence="1" key="2">
    <citation type="journal article" date="2015" name="Data Brief">
        <title>Shoot transcriptome of the giant reed, Arundo donax.</title>
        <authorList>
            <person name="Barrero R.A."/>
            <person name="Guerrero F.D."/>
            <person name="Moolhuijzen P."/>
            <person name="Goolsby J.A."/>
            <person name="Tidwell J."/>
            <person name="Bellgard S.E."/>
            <person name="Bellgard M.I."/>
        </authorList>
    </citation>
    <scope>NUCLEOTIDE SEQUENCE</scope>
    <source>
        <tissue evidence="1">Shoot tissue taken approximately 20 cm above the soil surface</tissue>
    </source>
</reference>
<name>A0A0A9BIP6_ARUDO</name>
<protein>
    <submittedName>
        <fullName evidence="1">Uncharacterized protein</fullName>
    </submittedName>
</protein>